<name>A0A2I0TEJ7_LIMLA</name>
<evidence type="ECO:0000313" key="2">
    <source>
        <dbReference type="Proteomes" id="UP000233556"/>
    </source>
</evidence>
<dbReference type="Proteomes" id="UP000233556">
    <property type="component" value="Unassembled WGS sequence"/>
</dbReference>
<keyword evidence="2" id="KW-1185">Reference proteome</keyword>
<reference evidence="2" key="2">
    <citation type="submission" date="2017-12" db="EMBL/GenBank/DDBJ databases">
        <title>Genome sequence of the Bar-tailed Godwit (Limosa lapponica baueri).</title>
        <authorList>
            <person name="Lima N.C.B."/>
            <person name="Parody-Merino A.M."/>
            <person name="Battley P.F."/>
            <person name="Fidler A.E."/>
            <person name="Prosdocimi F."/>
        </authorList>
    </citation>
    <scope>NUCLEOTIDE SEQUENCE [LARGE SCALE GENOMIC DNA]</scope>
</reference>
<dbReference type="OrthoDB" id="434619at2759"/>
<dbReference type="AlphaFoldDB" id="A0A2I0TEJ7"/>
<protein>
    <submittedName>
        <fullName evidence="1">Stomatin-like protein mitochondrial</fullName>
    </submittedName>
</protein>
<accession>A0A2I0TEJ7</accession>
<gene>
    <name evidence="1" type="ORF">llap_17499</name>
</gene>
<sequence length="124" mass="14210">MLARAWCRARPGFGLLQRSHQLKRSAWLAPAPCRLSSGLPVNIGVLFVQQQETWVVERMGKFHRILELGLNFLIPLLHQMCYMRSLKEIIINVLEQSAVALVSRQHRSQGLPSTIPPEIRLRHP</sequence>
<proteinExistence type="predicted"/>
<dbReference type="EMBL" id="KZ511658">
    <property type="protein sequence ID" value="PKU32196.1"/>
    <property type="molecule type" value="Genomic_DNA"/>
</dbReference>
<reference evidence="2" key="1">
    <citation type="submission" date="2017-11" db="EMBL/GenBank/DDBJ databases">
        <authorList>
            <person name="Lima N.C."/>
            <person name="Parody-Merino A.M."/>
            <person name="Battley P.F."/>
            <person name="Fidler A.E."/>
            <person name="Prosdocimi F."/>
        </authorList>
    </citation>
    <scope>NUCLEOTIDE SEQUENCE [LARGE SCALE GENOMIC DNA]</scope>
</reference>
<organism evidence="1 2">
    <name type="scientific">Limosa lapponica baueri</name>
    <dbReference type="NCBI Taxonomy" id="1758121"/>
    <lineage>
        <taxon>Eukaryota</taxon>
        <taxon>Metazoa</taxon>
        <taxon>Chordata</taxon>
        <taxon>Craniata</taxon>
        <taxon>Vertebrata</taxon>
        <taxon>Euteleostomi</taxon>
        <taxon>Archelosauria</taxon>
        <taxon>Archosauria</taxon>
        <taxon>Dinosauria</taxon>
        <taxon>Saurischia</taxon>
        <taxon>Theropoda</taxon>
        <taxon>Coelurosauria</taxon>
        <taxon>Aves</taxon>
        <taxon>Neognathae</taxon>
        <taxon>Neoaves</taxon>
        <taxon>Charadriiformes</taxon>
        <taxon>Scolopacidae</taxon>
        <taxon>Limosa</taxon>
    </lineage>
</organism>
<evidence type="ECO:0000313" key="1">
    <source>
        <dbReference type="EMBL" id="PKU32196.1"/>
    </source>
</evidence>